<feature type="domain" description="Major facilitator superfamily (MFS) profile" evidence="9">
    <location>
        <begin position="70"/>
        <end position="512"/>
    </location>
</feature>
<dbReference type="Pfam" id="PF00083">
    <property type="entry name" value="Sugar_tr"/>
    <property type="match status" value="1"/>
</dbReference>
<dbReference type="Gene3D" id="1.20.1250.20">
    <property type="entry name" value="MFS general substrate transporter like domains"/>
    <property type="match status" value="1"/>
</dbReference>
<feature type="transmembrane region" description="Helical" evidence="8">
    <location>
        <begin position="68"/>
        <end position="88"/>
    </location>
</feature>
<evidence type="ECO:0000256" key="4">
    <source>
        <dbReference type="ARBA" id="ARBA00023136"/>
    </source>
</evidence>
<keyword evidence="2 8" id="KW-0812">Transmembrane</keyword>
<protein>
    <recommendedName>
        <fullName evidence="9">Major facilitator superfamily (MFS) profile domain-containing protein</fullName>
    </recommendedName>
</protein>
<dbReference type="InterPro" id="IPR050549">
    <property type="entry name" value="MFS_Trehalose_Transporter"/>
</dbReference>
<keyword evidence="6" id="KW-0813">Transport</keyword>
<evidence type="ECO:0000259" key="9">
    <source>
        <dbReference type="PROSITE" id="PS50850"/>
    </source>
</evidence>
<dbReference type="PRINTS" id="PR00171">
    <property type="entry name" value="SUGRTRNSPORT"/>
</dbReference>
<feature type="transmembrane region" description="Helical" evidence="8">
    <location>
        <begin position="240"/>
        <end position="260"/>
    </location>
</feature>
<name>A0ABN8EF77_CHISP</name>
<feature type="transmembrane region" description="Helical" evidence="8">
    <location>
        <begin position="323"/>
        <end position="350"/>
    </location>
</feature>
<evidence type="ECO:0000256" key="8">
    <source>
        <dbReference type="SAM" id="Phobius"/>
    </source>
</evidence>
<dbReference type="PANTHER" id="PTHR48021">
    <property type="match status" value="1"/>
</dbReference>
<organism evidence="10 11">
    <name type="scientific">Chilo suppressalis</name>
    <name type="common">Asiatic rice borer moth</name>
    <dbReference type="NCBI Taxonomy" id="168631"/>
    <lineage>
        <taxon>Eukaryota</taxon>
        <taxon>Metazoa</taxon>
        <taxon>Ecdysozoa</taxon>
        <taxon>Arthropoda</taxon>
        <taxon>Hexapoda</taxon>
        <taxon>Insecta</taxon>
        <taxon>Pterygota</taxon>
        <taxon>Neoptera</taxon>
        <taxon>Endopterygota</taxon>
        <taxon>Lepidoptera</taxon>
        <taxon>Glossata</taxon>
        <taxon>Ditrysia</taxon>
        <taxon>Pyraloidea</taxon>
        <taxon>Crambidae</taxon>
        <taxon>Crambinae</taxon>
        <taxon>Chilo</taxon>
    </lineage>
</organism>
<dbReference type="NCBIfam" id="TIGR00879">
    <property type="entry name" value="SP"/>
    <property type="match status" value="1"/>
</dbReference>
<evidence type="ECO:0000256" key="7">
    <source>
        <dbReference type="SAM" id="MobiDB-lite"/>
    </source>
</evidence>
<dbReference type="InterPro" id="IPR003663">
    <property type="entry name" value="Sugar/inositol_transpt"/>
</dbReference>
<dbReference type="InterPro" id="IPR036259">
    <property type="entry name" value="MFS_trans_sf"/>
</dbReference>
<dbReference type="Proteomes" id="UP001153292">
    <property type="component" value="Chromosome 2"/>
</dbReference>
<keyword evidence="5" id="KW-0325">Glycoprotein</keyword>
<keyword evidence="4 8" id="KW-0472">Membrane</keyword>
<feature type="transmembrane region" description="Helical" evidence="8">
    <location>
        <begin position="362"/>
        <end position="381"/>
    </location>
</feature>
<evidence type="ECO:0000256" key="5">
    <source>
        <dbReference type="ARBA" id="ARBA00023180"/>
    </source>
</evidence>
<evidence type="ECO:0000256" key="1">
    <source>
        <dbReference type="ARBA" id="ARBA00004141"/>
    </source>
</evidence>
<feature type="transmembrane region" description="Helical" evidence="8">
    <location>
        <begin position="211"/>
        <end position="234"/>
    </location>
</feature>
<evidence type="ECO:0000313" key="10">
    <source>
        <dbReference type="EMBL" id="CAH0683887.1"/>
    </source>
</evidence>
<feature type="transmembrane region" description="Helical" evidence="8">
    <location>
        <begin position="422"/>
        <end position="446"/>
    </location>
</feature>
<gene>
    <name evidence="10" type="ORF">CHILSU_LOCUS4751</name>
</gene>
<feature type="transmembrane region" description="Helical" evidence="8">
    <location>
        <begin position="127"/>
        <end position="148"/>
    </location>
</feature>
<dbReference type="InterPro" id="IPR005828">
    <property type="entry name" value="MFS_sugar_transport-like"/>
</dbReference>
<evidence type="ECO:0000256" key="6">
    <source>
        <dbReference type="RuleBase" id="RU003346"/>
    </source>
</evidence>
<evidence type="ECO:0000313" key="11">
    <source>
        <dbReference type="Proteomes" id="UP001153292"/>
    </source>
</evidence>
<comment type="similarity">
    <text evidence="6">Belongs to the major facilitator superfamily. Sugar transporter (TC 2.A.1.1) family.</text>
</comment>
<evidence type="ECO:0000256" key="3">
    <source>
        <dbReference type="ARBA" id="ARBA00022989"/>
    </source>
</evidence>
<feature type="transmembrane region" description="Helical" evidence="8">
    <location>
        <begin position="388"/>
        <end position="410"/>
    </location>
</feature>
<dbReference type="InterPro" id="IPR020846">
    <property type="entry name" value="MFS_dom"/>
</dbReference>
<proteinExistence type="inferred from homology"/>
<comment type="subcellular location">
    <subcellularLocation>
        <location evidence="1">Membrane</location>
        <topology evidence="1">Multi-pass membrane protein</topology>
    </subcellularLocation>
</comment>
<feature type="region of interest" description="Disordered" evidence="7">
    <location>
        <begin position="1"/>
        <end position="43"/>
    </location>
</feature>
<keyword evidence="3 8" id="KW-1133">Transmembrane helix</keyword>
<dbReference type="SUPFAM" id="SSF103473">
    <property type="entry name" value="MFS general substrate transporter"/>
    <property type="match status" value="1"/>
</dbReference>
<dbReference type="PROSITE" id="PS50850">
    <property type="entry name" value="MFS"/>
    <property type="match status" value="1"/>
</dbReference>
<feature type="transmembrane region" description="Helical" evidence="8">
    <location>
        <begin position="489"/>
        <end position="508"/>
    </location>
</feature>
<reference evidence="10" key="1">
    <citation type="submission" date="2021-12" db="EMBL/GenBank/DDBJ databases">
        <authorList>
            <person name="King R."/>
        </authorList>
    </citation>
    <scope>NUCLEOTIDE SEQUENCE</scope>
</reference>
<keyword evidence="11" id="KW-1185">Reference proteome</keyword>
<dbReference type="EMBL" id="OU963895">
    <property type="protein sequence ID" value="CAH0683887.1"/>
    <property type="molecule type" value="Genomic_DNA"/>
</dbReference>
<evidence type="ECO:0000256" key="2">
    <source>
        <dbReference type="ARBA" id="ARBA00022692"/>
    </source>
</evidence>
<sequence length="544" mass="60256">MQTNIKSLKFAVNEEKPAPNDVEAGASNNAEDQSQDEQKCENGNRRILQRIETVPDIKKDTSGITTQYIATGIVNLGAFAAGACIAWSSSALPLLHHTDPVFSHAPSNLSAISNSTHSRLSLSDSEASWTASLLCFGAVCGAIPTGLISQYFGRKKTLLYLALPLVVSWLMVASSPNVYGLYVGRFVGGLSVGAFSVGVPPYVEDIAEKQLLATLANFYHVHLACGVLFGYVVGMLSSTAWISFLCATIPVAYFIAFIFLPESPAYLMSQGKYNEAKAALRYFRGIDNNIDSEIKDLKEQMRNYTKQKISFGQLLSTKATVKALIVSFGLMIFQQMSGIYPVLFFAQYIFDMFCVSQNLPGAAIILGFCFVSSTYFSTMLLKTIRRRVLLMLSFSTMAVSLGCSVIYYHLQASTQYENGTWIPLFTMSMFVSVYAAGVGPIPWLMLREIFPKHATRRATAIAAGFHWMLAFAVTKMFQHLVKKIGLGWALWYFASICIIGLIFVYFFVPETKGRSLEEIQNEFDGIHKKRKHRHVIEVESVSET</sequence>
<accession>A0ABN8EF77</accession>
<feature type="transmembrane region" description="Helical" evidence="8">
    <location>
        <begin position="458"/>
        <end position="477"/>
    </location>
</feature>
<feature type="transmembrane region" description="Helical" evidence="8">
    <location>
        <begin position="179"/>
        <end position="199"/>
    </location>
</feature>
<dbReference type="PANTHER" id="PTHR48021:SF1">
    <property type="entry name" value="GH07001P-RELATED"/>
    <property type="match status" value="1"/>
</dbReference>
<feature type="transmembrane region" description="Helical" evidence="8">
    <location>
        <begin position="157"/>
        <end position="173"/>
    </location>
</feature>